<keyword evidence="2" id="KW-1185">Reference proteome</keyword>
<dbReference type="Proteomes" id="UP001139157">
    <property type="component" value="Unassembled WGS sequence"/>
</dbReference>
<dbReference type="PANTHER" id="PTHR34613:SF1">
    <property type="entry name" value="SLL6017 PROTEIN"/>
    <property type="match status" value="1"/>
</dbReference>
<dbReference type="PANTHER" id="PTHR34613">
    <property type="entry name" value="SLL0800 PROTEIN"/>
    <property type="match status" value="1"/>
</dbReference>
<evidence type="ECO:0000313" key="1">
    <source>
        <dbReference type="EMBL" id="MCM6774060.1"/>
    </source>
</evidence>
<proteinExistence type="predicted"/>
<dbReference type="RefSeq" id="WP_251911324.1">
    <property type="nucleotide sequence ID" value="NZ_JAMRXG010000004.1"/>
</dbReference>
<sequence>MPGHQHESLVELFRPQPMLAAWYLRHVFGEPIPDSDRAHTESCDFTDVGPKEFRGDGAFALYDPVGRAQAGICVEIQRGKDDARHWKWPVYLATLRARLQCPTYLLVVAPDRDVAAWCRRPIALGHPGLVLHPLVLGPDRIPAITDLAEAIAAPEQAVLSALAHGDGPAGEFVLAATLVALRKTEGELGRMYYDMVASALSGEAKRRWEELMKTYEYQSEFARRYVAEGRAEGKAEGKAEGEAQALLLVLEARGVPVTENARRRITTCSDLDQLGRWLRRAATVDTAEELFDETEAAG</sequence>
<dbReference type="EMBL" id="JAMRXG010000004">
    <property type="protein sequence ID" value="MCM6774060.1"/>
    <property type="molecule type" value="Genomic_DNA"/>
</dbReference>
<protein>
    <submittedName>
        <fullName evidence="1">Uncharacterized protein</fullName>
    </submittedName>
</protein>
<comment type="caution">
    <text evidence="1">The sequence shown here is derived from an EMBL/GenBank/DDBJ whole genome shotgun (WGS) entry which is preliminary data.</text>
</comment>
<organism evidence="1 2">
    <name type="scientific">Nocardia pulmonis</name>
    <dbReference type="NCBI Taxonomy" id="2951408"/>
    <lineage>
        <taxon>Bacteria</taxon>
        <taxon>Bacillati</taxon>
        <taxon>Actinomycetota</taxon>
        <taxon>Actinomycetes</taxon>
        <taxon>Mycobacteriales</taxon>
        <taxon>Nocardiaceae</taxon>
        <taxon>Nocardia</taxon>
    </lineage>
</organism>
<accession>A0A9X2E742</accession>
<evidence type="ECO:0000313" key="2">
    <source>
        <dbReference type="Proteomes" id="UP001139157"/>
    </source>
</evidence>
<dbReference type="AlphaFoldDB" id="A0A9X2E742"/>
<gene>
    <name evidence="1" type="ORF">NDR86_11305</name>
</gene>
<reference evidence="1" key="1">
    <citation type="submission" date="2022-06" db="EMBL/GenBank/DDBJ databases">
        <title>Novel species in genus nocardia.</title>
        <authorList>
            <person name="Li F."/>
        </authorList>
    </citation>
    <scope>NUCLEOTIDE SEQUENCE</scope>
    <source>
        <strain evidence="1">CDC141</strain>
    </source>
</reference>
<name>A0A9X2E742_9NOCA</name>